<feature type="region of interest" description="Disordered" evidence="3">
    <location>
        <begin position="122"/>
        <end position="141"/>
    </location>
</feature>
<name>A0ABV2I6C3_9HYPH</name>
<evidence type="ECO:0000313" key="6">
    <source>
        <dbReference type="Proteomes" id="UP001549164"/>
    </source>
</evidence>
<dbReference type="SUPFAM" id="SSF75620">
    <property type="entry name" value="Release factor"/>
    <property type="match status" value="1"/>
</dbReference>
<feature type="compositionally biased region" description="Polar residues" evidence="3">
    <location>
        <begin position="181"/>
        <end position="193"/>
    </location>
</feature>
<gene>
    <name evidence="5" type="ORF">ABID12_000070</name>
</gene>
<dbReference type="EMBL" id="JBEPLY010000001">
    <property type="protein sequence ID" value="MET3598149.1"/>
    <property type="molecule type" value="Genomic_DNA"/>
</dbReference>
<reference evidence="5 6" key="1">
    <citation type="submission" date="2024-06" db="EMBL/GenBank/DDBJ databases">
        <title>Genomic Encyclopedia of Type Strains, Phase IV (KMG-IV): sequencing the most valuable type-strain genomes for metagenomic binning, comparative biology and taxonomic classification.</title>
        <authorList>
            <person name="Goeker M."/>
        </authorList>
    </citation>
    <scope>NUCLEOTIDE SEQUENCE [LARGE SCALE GENOMIC DNA]</scope>
    <source>
        <strain evidence="5 6">DSM 28102</strain>
    </source>
</reference>
<evidence type="ECO:0000256" key="2">
    <source>
        <dbReference type="ARBA" id="ARBA00022481"/>
    </source>
</evidence>
<dbReference type="PANTHER" id="PTHR43804:SF7">
    <property type="entry name" value="LD18447P"/>
    <property type="match status" value="1"/>
</dbReference>
<evidence type="ECO:0000259" key="4">
    <source>
        <dbReference type="Pfam" id="PF00472"/>
    </source>
</evidence>
<dbReference type="InterPro" id="IPR017509">
    <property type="entry name" value="PrfH"/>
</dbReference>
<dbReference type="Pfam" id="PF00472">
    <property type="entry name" value="RF-1"/>
    <property type="match status" value="1"/>
</dbReference>
<dbReference type="RefSeq" id="WP_354432642.1">
    <property type="nucleotide sequence ID" value="NZ_JBEPLY010000001.1"/>
</dbReference>
<protein>
    <submittedName>
        <fullName evidence="5">Peptide chain release factor</fullName>
    </submittedName>
</protein>
<proteinExistence type="inferred from homology"/>
<evidence type="ECO:0000256" key="3">
    <source>
        <dbReference type="SAM" id="MobiDB-lite"/>
    </source>
</evidence>
<keyword evidence="6" id="KW-1185">Reference proteome</keyword>
<dbReference type="InterPro" id="IPR000352">
    <property type="entry name" value="Pep_chain_release_fac_I"/>
</dbReference>
<keyword evidence="2" id="KW-0488">Methylation</keyword>
<dbReference type="Gene3D" id="3.30.160.20">
    <property type="match status" value="1"/>
</dbReference>
<accession>A0ABV2I6C3</accession>
<feature type="region of interest" description="Disordered" evidence="3">
    <location>
        <begin position="181"/>
        <end position="214"/>
    </location>
</feature>
<feature type="domain" description="Prokaryotic-type class I peptide chain release factors" evidence="4">
    <location>
        <begin position="114"/>
        <end position="200"/>
    </location>
</feature>
<dbReference type="InterPro" id="IPR050057">
    <property type="entry name" value="Prokaryotic/Mito_RF"/>
</dbReference>
<comment type="similarity">
    <text evidence="1">Belongs to the prokaryotic/mitochondrial release factor family.</text>
</comment>
<comment type="caution">
    <text evidence="5">The sequence shown here is derived from an EMBL/GenBank/DDBJ whole genome shotgun (WGS) entry which is preliminary data.</text>
</comment>
<sequence>MSVPETVRLLVTSGDGPQECRRAVSLVLNRLEQEAADRAIRFDAEIPDAANTGKDPSSCLVTLAGKGGAELARRWLGTVQWTCQSPFRPQHKRRNWFVGVFAVEVTDAQDAEPKTEDLKVETFRSGGPGGQHQNTTDSGVRITHLPTGVSALSTDERSQHRNRQAAYERLVAKLILRQQEAQSRNRSAQNQLHRQLERGNPARVFKGKHFNEVR</sequence>
<dbReference type="NCBIfam" id="TIGR03072">
    <property type="entry name" value="release_prfH"/>
    <property type="match status" value="1"/>
</dbReference>
<dbReference type="InterPro" id="IPR045853">
    <property type="entry name" value="Pep_chain_release_fac_I_sf"/>
</dbReference>
<evidence type="ECO:0000256" key="1">
    <source>
        <dbReference type="ARBA" id="ARBA00010835"/>
    </source>
</evidence>
<dbReference type="PANTHER" id="PTHR43804">
    <property type="entry name" value="LD18447P"/>
    <property type="match status" value="1"/>
</dbReference>
<dbReference type="Gene3D" id="3.30.70.1660">
    <property type="match status" value="1"/>
</dbReference>
<organism evidence="5 6">
    <name type="scientific">Martelella mangrovi</name>
    <dbReference type="NCBI Taxonomy" id="1397477"/>
    <lineage>
        <taxon>Bacteria</taxon>
        <taxon>Pseudomonadati</taxon>
        <taxon>Pseudomonadota</taxon>
        <taxon>Alphaproteobacteria</taxon>
        <taxon>Hyphomicrobiales</taxon>
        <taxon>Aurantimonadaceae</taxon>
        <taxon>Martelella</taxon>
    </lineage>
</organism>
<evidence type="ECO:0000313" key="5">
    <source>
        <dbReference type="EMBL" id="MET3598149.1"/>
    </source>
</evidence>
<dbReference type="Proteomes" id="UP001549164">
    <property type="component" value="Unassembled WGS sequence"/>
</dbReference>